<protein>
    <submittedName>
        <fullName evidence="1">Uncharacterized protein</fullName>
    </submittedName>
</protein>
<keyword evidence="2" id="KW-1185">Reference proteome</keyword>
<comment type="caution">
    <text evidence="1">The sequence shown here is derived from an EMBL/GenBank/DDBJ whole genome shotgun (WGS) entry which is preliminary data.</text>
</comment>
<proteinExistence type="predicted"/>
<evidence type="ECO:0000313" key="1">
    <source>
        <dbReference type="EMBL" id="KAH8696549.1"/>
    </source>
</evidence>
<dbReference type="AlphaFoldDB" id="A0AAD4KPN3"/>
<dbReference type="EMBL" id="JAJTJA010000007">
    <property type="protein sequence ID" value="KAH8696549.1"/>
    <property type="molecule type" value="Genomic_DNA"/>
</dbReference>
<dbReference type="RefSeq" id="XP_046071485.1">
    <property type="nucleotide sequence ID" value="XM_046212658.1"/>
</dbReference>
<reference evidence="1" key="1">
    <citation type="submission" date="2021-12" db="EMBL/GenBank/DDBJ databases">
        <title>Convergent genome expansion in fungi linked to evolution of root-endophyte symbiosis.</title>
        <authorList>
            <consortium name="DOE Joint Genome Institute"/>
            <person name="Ke Y.-H."/>
            <person name="Bonito G."/>
            <person name="Liao H.-L."/>
            <person name="Looney B."/>
            <person name="Rojas-Flechas A."/>
            <person name="Nash J."/>
            <person name="Hameed K."/>
            <person name="Schadt C."/>
            <person name="Martin F."/>
            <person name="Crous P.W."/>
            <person name="Miettinen O."/>
            <person name="Magnuson J.K."/>
            <person name="Labbe J."/>
            <person name="Jacobson D."/>
            <person name="Doktycz M.J."/>
            <person name="Veneault-Fourrey C."/>
            <person name="Kuo A."/>
            <person name="Mondo S."/>
            <person name="Calhoun S."/>
            <person name="Riley R."/>
            <person name="Ohm R."/>
            <person name="LaButti K."/>
            <person name="Andreopoulos B."/>
            <person name="Pangilinan J."/>
            <person name="Nolan M."/>
            <person name="Tritt A."/>
            <person name="Clum A."/>
            <person name="Lipzen A."/>
            <person name="Daum C."/>
            <person name="Barry K."/>
            <person name="Grigoriev I.V."/>
            <person name="Vilgalys R."/>
        </authorList>
    </citation>
    <scope>NUCLEOTIDE SEQUENCE</scope>
    <source>
        <strain evidence="1">PMI_201</strain>
    </source>
</reference>
<gene>
    <name evidence="1" type="ORF">BGW36DRAFT_321877</name>
</gene>
<evidence type="ECO:0000313" key="2">
    <source>
        <dbReference type="Proteomes" id="UP001201262"/>
    </source>
</evidence>
<organism evidence="1 2">
    <name type="scientific">Talaromyces proteolyticus</name>
    <dbReference type="NCBI Taxonomy" id="1131652"/>
    <lineage>
        <taxon>Eukaryota</taxon>
        <taxon>Fungi</taxon>
        <taxon>Dikarya</taxon>
        <taxon>Ascomycota</taxon>
        <taxon>Pezizomycotina</taxon>
        <taxon>Eurotiomycetes</taxon>
        <taxon>Eurotiomycetidae</taxon>
        <taxon>Eurotiales</taxon>
        <taxon>Trichocomaceae</taxon>
        <taxon>Talaromyces</taxon>
        <taxon>Talaromyces sect. Bacilispori</taxon>
    </lineage>
</organism>
<sequence>MAHQAHNIAWHALTSNLKFYSPKSPSKDKPTNLYFQFNPNQTDDIRHFAISFAKNIREHTACERKKYLARFDVPNEDDVLLTDATTQKISPLVYKWRHRYHWDLAVPSETKSLTSPSLRRLCTHNDGFRCRCAIPFQERKVSSFLRQYTSNRCYEFFKLNTEAFYNIELVKTLLLYREMEPILRVCAHPNVDIEEWQSQAQCYCEVYDAGWDIVYESALNAYLCLNILYEFPALWDSTSSSSKLADYRSTKLYQRTLRTCTYSTCTSEIAKYPHRAFFGISDDQFKFGQNNMPDIYSIHSAGKYFEDEKNFPYGLAPIEDFLSSKKHEVEYLPDIFAVAVVRDVLRLKSLPEELVYDVMERADYTVKRRLIYPDDPFHPGNRDELQRYLKYCWQLVVNCNMMAEELEVSIEWDDLIYKFLSTFLSSPGGRKIGSFYLFD</sequence>
<name>A0AAD4KPN3_9EURO</name>
<dbReference type="GeneID" id="70242945"/>
<dbReference type="Proteomes" id="UP001201262">
    <property type="component" value="Unassembled WGS sequence"/>
</dbReference>
<accession>A0AAD4KPN3</accession>